<dbReference type="RefSeq" id="WP_199865538.1">
    <property type="nucleotide sequence ID" value="NZ_JYFN01000083.1"/>
</dbReference>
<proteinExistence type="predicted"/>
<keyword evidence="2" id="KW-0813">Transport</keyword>
<dbReference type="Gene3D" id="1.20.1510.10">
    <property type="entry name" value="Cation efflux protein transmembrane domain"/>
    <property type="match status" value="1"/>
</dbReference>
<organism evidence="9 10">
    <name type="scientific">Frankia torreyi</name>
    <dbReference type="NCBI Taxonomy" id="1856"/>
    <lineage>
        <taxon>Bacteria</taxon>
        <taxon>Bacillati</taxon>
        <taxon>Actinomycetota</taxon>
        <taxon>Actinomycetes</taxon>
        <taxon>Frankiales</taxon>
        <taxon>Frankiaceae</taxon>
        <taxon>Frankia</taxon>
    </lineage>
</organism>
<keyword evidence="3 7" id="KW-0812">Transmembrane</keyword>
<dbReference type="EMBL" id="JYFN01000083">
    <property type="protein sequence ID" value="KJE19818.1"/>
    <property type="molecule type" value="Genomic_DNA"/>
</dbReference>
<feature type="transmembrane region" description="Helical" evidence="7">
    <location>
        <begin position="253"/>
        <end position="271"/>
    </location>
</feature>
<dbReference type="GO" id="GO:0006829">
    <property type="term" value="P:zinc ion transport"/>
    <property type="evidence" value="ECO:0007669"/>
    <property type="project" value="InterPro"/>
</dbReference>
<dbReference type="GO" id="GO:0008324">
    <property type="term" value="F:monoatomic cation transmembrane transporter activity"/>
    <property type="evidence" value="ECO:0007669"/>
    <property type="project" value="InterPro"/>
</dbReference>
<feature type="compositionally biased region" description="Low complexity" evidence="6">
    <location>
        <begin position="17"/>
        <end position="26"/>
    </location>
</feature>
<evidence type="ECO:0000256" key="1">
    <source>
        <dbReference type="ARBA" id="ARBA00004141"/>
    </source>
</evidence>
<feature type="transmembrane region" description="Helical" evidence="7">
    <location>
        <begin position="228"/>
        <end position="247"/>
    </location>
</feature>
<name>A0A0D8B6B3_9ACTN</name>
<sequence length="379" mass="38825">MPADTDGAPAATPPIPASSAAPAASAQCEPVSESLTTPPAPAELPPEARDAIPLQQDGGAGKSESGLTVAVAFVANLVIAIAKTGAALLTGSASMVAEAAHSWADTGNEVFLVMANRRSRRPPEPGHPLGFGREAYVWALFAAMGLFVAGGAVSITHGVQELFAGESGGDYLIGYIVLAVSFLLEGTSFLQSVRQARPEAASMNRDVIEHVVETSDPTLRAVFAEDSAALAGVVIAALGLALHQITGVAAFDALGSILVGVLLGVVAIVLISRNRRFLIGQEADPQVRAATLRALLALPEVDRVTRLRLEVVGPRMITVVGDVDLIGDDIEPNVALRLRGVEAKLSASPAVVDAVLSLSAPDEPSLTPDDAPAATRAAS</sequence>
<dbReference type="SUPFAM" id="SSF161111">
    <property type="entry name" value="Cation efflux protein transmembrane domain-like"/>
    <property type="match status" value="1"/>
</dbReference>
<reference evidence="10" key="1">
    <citation type="submission" date="2015-02" db="EMBL/GenBank/DDBJ databases">
        <title>Draft Genome of Frankia sp. CpI1-S.</title>
        <authorList>
            <person name="Oshone R.T."/>
            <person name="Ngom M."/>
            <person name="Ghodhbane-Gtari F."/>
            <person name="Gtari M."/>
            <person name="Morris K."/>
            <person name="Thomas K."/>
            <person name="Sen A."/>
            <person name="Tisa L.S."/>
        </authorList>
    </citation>
    <scope>NUCLEOTIDE SEQUENCE [LARGE SCALE GENOMIC DNA]</scope>
    <source>
        <strain evidence="10">CpI1-S</strain>
    </source>
</reference>
<feature type="region of interest" description="Disordered" evidence="6">
    <location>
        <begin position="1"/>
        <end position="46"/>
    </location>
</feature>
<feature type="transmembrane region" description="Helical" evidence="7">
    <location>
        <begin position="171"/>
        <end position="190"/>
    </location>
</feature>
<evidence type="ECO:0000256" key="2">
    <source>
        <dbReference type="ARBA" id="ARBA00022448"/>
    </source>
</evidence>
<dbReference type="InterPro" id="IPR040177">
    <property type="entry name" value="SLC30A9"/>
</dbReference>
<keyword evidence="10" id="KW-1185">Reference proteome</keyword>
<dbReference type="AlphaFoldDB" id="A0A0D8B6B3"/>
<dbReference type="PANTHER" id="PTHR13414">
    <property type="entry name" value="HUEL-CATION TRANSPORTER"/>
    <property type="match status" value="1"/>
</dbReference>
<dbReference type="InterPro" id="IPR002524">
    <property type="entry name" value="Cation_efflux"/>
</dbReference>
<keyword evidence="4 7" id="KW-1133">Transmembrane helix</keyword>
<feature type="domain" description="Cation efflux protein transmembrane" evidence="8">
    <location>
        <begin position="70"/>
        <end position="277"/>
    </location>
</feature>
<evidence type="ECO:0000256" key="4">
    <source>
        <dbReference type="ARBA" id="ARBA00022989"/>
    </source>
</evidence>
<comment type="caution">
    <text evidence="9">The sequence shown here is derived from an EMBL/GenBank/DDBJ whole genome shotgun (WGS) entry which is preliminary data.</text>
</comment>
<feature type="compositionally biased region" description="Low complexity" evidence="6">
    <location>
        <begin position="1"/>
        <end position="10"/>
    </location>
</feature>
<evidence type="ECO:0000256" key="6">
    <source>
        <dbReference type="SAM" id="MobiDB-lite"/>
    </source>
</evidence>
<evidence type="ECO:0000313" key="10">
    <source>
        <dbReference type="Proteomes" id="UP000032545"/>
    </source>
</evidence>
<protein>
    <submittedName>
        <fullName evidence="9">Cation diffusion facilitator family transporter</fullName>
    </submittedName>
</protein>
<dbReference type="InterPro" id="IPR027469">
    <property type="entry name" value="Cation_efflux_TMD_sf"/>
</dbReference>
<evidence type="ECO:0000256" key="3">
    <source>
        <dbReference type="ARBA" id="ARBA00022692"/>
    </source>
</evidence>
<reference evidence="9 10" key="2">
    <citation type="journal article" date="2016" name="Genome Announc.">
        <title>Permanent Draft Genome Sequences for Two Variants of Frankia sp. Strain CpI1, the First Frankia Strain Isolated from Root Nodules of Comptonia peregrina.</title>
        <authorList>
            <person name="Oshone R."/>
            <person name="Hurst S.G.IV."/>
            <person name="Abebe-Akele F."/>
            <person name="Simpson S."/>
            <person name="Morris K."/>
            <person name="Thomas W.K."/>
            <person name="Tisa L.S."/>
        </authorList>
    </citation>
    <scope>NUCLEOTIDE SEQUENCE [LARGE SCALE GENOMIC DNA]</scope>
    <source>
        <strain evidence="10">CpI1-S</strain>
    </source>
</reference>
<dbReference type="Proteomes" id="UP000032545">
    <property type="component" value="Unassembled WGS sequence"/>
</dbReference>
<evidence type="ECO:0000256" key="5">
    <source>
        <dbReference type="ARBA" id="ARBA00023136"/>
    </source>
</evidence>
<dbReference type="PANTHER" id="PTHR13414:SF9">
    <property type="entry name" value="PROTON-COUPLED ZINC ANTIPORTER SLC30A9, MITOCHONDRIAL"/>
    <property type="match status" value="1"/>
</dbReference>
<comment type="subcellular location">
    <subcellularLocation>
        <location evidence="1">Membrane</location>
        <topology evidence="1">Multi-pass membrane protein</topology>
    </subcellularLocation>
</comment>
<dbReference type="NCBIfam" id="TIGR01297">
    <property type="entry name" value="CDF"/>
    <property type="match status" value="1"/>
</dbReference>
<evidence type="ECO:0000313" key="9">
    <source>
        <dbReference type="EMBL" id="KJE19818.1"/>
    </source>
</evidence>
<evidence type="ECO:0000259" key="8">
    <source>
        <dbReference type="Pfam" id="PF01545"/>
    </source>
</evidence>
<keyword evidence="5 7" id="KW-0472">Membrane</keyword>
<feature type="transmembrane region" description="Helical" evidence="7">
    <location>
        <begin position="135"/>
        <end position="159"/>
    </location>
</feature>
<evidence type="ECO:0000256" key="7">
    <source>
        <dbReference type="SAM" id="Phobius"/>
    </source>
</evidence>
<dbReference type="GO" id="GO:0016020">
    <property type="term" value="C:membrane"/>
    <property type="evidence" value="ECO:0007669"/>
    <property type="project" value="UniProtKB-SubCell"/>
</dbReference>
<accession>A0A0D8B6B3</accession>
<dbReference type="PATRIC" id="fig|1502723.3.peg.6683"/>
<dbReference type="Pfam" id="PF01545">
    <property type="entry name" value="Cation_efflux"/>
    <property type="match status" value="1"/>
</dbReference>
<dbReference type="InterPro" id="IPR058533">
    <property type="entry name" value="Cation_efflux_TM"/>
</dbReference>
<gene>
    <name evidence="9" type="ORF">FF36_05892</name>
</gene>